<dbReference type="AlphaFoldDB" id="A0A3S0VFD8"/>
<sequence>MQESKKREVFKGVFGDLMEFADRISSVLDCPVTVEDGNHRLLAYSTHGETTDQARISTIIGRRVPEKVINSLWKEGVLPALLKDEKPILVQSIEDVGLGKRAAISIRKNDEVLGFIWALEINKPFSEEDMDFLQLAAKEAKNQLLQLQLRKKRKEEGHEEFFWQLLTGHYQNEQEITAHLSQFSLQVPALFSVLVFEFADEITRDVERYISYMLTTTQKIKPYFFTTDHNRLILLIGAENTTGFPASISEFVPYFITQMKSRFHVSGITGAAGGIYQKLSEGMHSYQEALYTLKIKQAFPEDTETMTQYKELGIYQSLDMLVKSQYSETGNVSISMLTAYDAKNQTDLLQTLQVYLEKDCNPNEAAKQLHIHVNTLNYRLKRITDIGEINLKDPLQKMSLFLGFKLKQYEIFLKKTET</sequence>
<dbReference type="Gene3D" id="3.30.450.40">
    <property type="match status" value="1"/>
</dbReference>
<proteinExistence type="inferred from homology"/>
<evidence type="ECO:0000256" key="1">
    <source>
        <dbReference type="ARBA" id="ARBA00006754"/>
    </source>
</evidence>
<dbReference type="Proteomes" id="UP000267430">
    <property type="component" value="Unassembled WGS sequence"/>
</dbReference>
<dbReference type="InterPro" id="IPR042070">
    <property type="entry name" value="PucR_C-HTH_sf"/>
</dbReference>
<dbReference type="PANTHER" id="PTHR33744">
    <property type="entry name" value="CARBOHYDRATE DIACID REGULATOR"/>
    <property type="match status" value="1"/>
</dbReference>
<accession>A0A3S0VFD8</accession>
<dbReference type="InterPro" id="IPR025736">
    <property type="entry name" value="PucR_C-HTH_dom"/>
</dbReference>
<evidence type="ECO:0000313" key="5">
    <source>
        <dbReference type="EMBL" id="RUQ26620.1"/>
    </source>
</evidence>
<feature type="domain" description="PucR C-terminal helix-turn-helix" evidence="3">
    <location>
        <begin position="348"/>
        <end position="405"/>
    </location>
</feature>
<comment type="caution">
    <text evidence="5">The sequence shown here is derived from an EMBL/GenBank/DDBJ whole genome shotgun (WGS) entry which is preliminary data.</text>
</comment>
<dbReference type="Gene3D" id="1.10.10.2840">
    <property type="entry name" value="PucR C-terminal helix-turn-helix domain"/>
    <property type="match status" value="1"/>
</dbReference>
<evidence type="ECO:0000313" key="6">
    <source>
        <dbReference type="Proteomes" id="UP000267430"/>
    </source>
</evidence>
<keyword evidence="2" id="KW-0175">Coiled coil</keyword>
<feature type="coiled-coil region" evidence="2">
    <location>
        <begin position="130"/>
        <end position="157"/>
    </location>
</feature>
<keyword evidence="6" id="KW-1185">Reference proteome</keyword>
<evidence type="ECO:0000256" key="2">
    <source>
        <dbReference type="SAM" id="Coils"/>
    </source>
</evidence>
<dbReference type="Pfam" id="PF13556">
    <property type="entry name" value="HTH_30"/>
    <property type="match status" value="1"/>
</dbReference>
<evidence type="ECO:0000259" key="4">
    <source>
        <dbReference type="Pfam" id="PF17853"/>
    </source>
</evidence>
<evidence type="ECO:0000259" key="3">
    <source>
        <dbReference type="Pfam" id="PF13556"/>
    </source>
</evidence>
<protein>
    <submittedName>
        <fullName evidence="5">PucR family transcriptional regulator</fullName>
    </submittedName>
</protein>
<organism evidence="5 6">
    <name type="scientific">Peribacillus cavernae</name>
    <dbReference type="NCBI Taxonomy" id="1674310"/>
    <lineage>
        <taxon>Bacteria</taxon>
        <taxon>Bacillati</taxon>
        <taxon>Bacillota</taxon>
        <taxon>Bacilli</taxon>
        <taxon>Bacillales</taxon>
        <taxon>Bacillaceae</taxon>
        <taxon>Peribacillus</taxon>
    </lineage>
</organism>
<dbReference type="InterPro" id="IPR051448">
    <property type="entry name" value="CdaR-like_regulators"/>
</dbReference>
<dbReference type="RefSeq" id="WP_126866614.1">
    <property type="nucleotide sequence ID" value="NZ_JAUSTX010000012.1"/>
</dbReference>
<feature type="domain" description="CdaR GGDEF-like" evidence="4">
    <location>
        <begin position="168"/>
        <end position="295"/>
    </location>
</feature>
<dbReference type="InterPro" id="IPR041522">
    <property type="entry name" value="CdaR_GGDEF"/>
</dbReference>
<dbReference type="OrthoDB" id="9792148at2"/>
<dbReference type="Pfam" id="PF17853">
    <property type="entry name" value="GGDEF_2"/>
    <property type="match status" value="1"/>
</dbReference>
<dbReference type="InterPro" id="IPR029016">
    <property type="entry name" value="GAF-like_dom_sf"/>
</dbReference>
<reference evidence="5 6" key="1">
    <citation type="submission" date="2018-12" db="EMBL/GenBank/DDBJ databases">
        <title>Bacillus chawlae sp. nov., Bacillus glennii sp. nov., and Bacillus saganii sp. nov. Isolated from the Vehicle Assembly Building at Kennedy Space Center where the Viking Spacecraft were Assembled.</title>
        <authorList>
            <person name="Seuylemezian A."/>
            <person name="Vaishampayan P."/>
        </authorList>
    </citation>
    <scope>NUCLEOTIDE SEQUENCE [LARGE SCALE GENOMIC DNA]</scope>
    <source>
        <strain evidence="5 6">L5</strain>
    </source>
</reference>
<dbReference type="PANTHER" id="PTHR33744:SF1">
    <property type="entry name" value="DNA-BINDING TRANSCRIPTIONAL ACTIVATOR ADER"/>
    <property type="match status" value="1"/>
</dbReference>
<gene>
    <name evidence="5" type="ORF">ELQ35_18130</name>
</gene>
<dbReference type="EMBL" id="RYZZ01000033">
    <property type="protein sequence ID" value="RUQ26620.1"/>
    <property type="molecule type" value="Genomic_DNA"/>
</dbReference>
<comment type="similarity">
    <text evidence="1">Belongs to the CdaR family.</text>
</comment>
<name>A0A3S0VFD8_9BACI</name>